<evidence type="ECO:0000313" key="1">
    <source>
        <dbReference type="EMBL" id="AHM55452.1"/>
    </source>
</evidence>
<gene>
    <name evidence="1" type="ORF">EAL2_c01180</name>
</gene>
<dbReference type="KEGG" id="eac:EAL2_c01180"/>
<protein>
    <submittedName>
        <fullName evidence="1">Uncharacterized protein</fullName>
    </submittedName>
</protein>
<sequence>MYSKNSLPAVRKAVLCPKYSGYKGKMYCGIFKKMLKKIYIGV</sequence>
<proteinExistence type="predicted"/>
<reference evidence="1 2" key="1">
    <citation type="journal article" date="2014" name="Genome Announc.">
        <title>Complete Genome Sequence of Amino Acid-Utilizing Eubacterium acidaminophilum al-2 (DSM 3953).</title>
        <authorList>
            <person name="Poehlein A."/>
            <person name="Andreesen J.R."/>
            <person name="Daniel R."/>
        </authorList>
    </citation>
    <scope>NUCLEOTIDE SEQUENCE [LARGE SCALE GENOMIC DNA]</scope>
    <source>
        <strain evidence="1 2">DSM 3953</strain>
    </source>
</reference>
<dbReference type="STRING" id="1286171.EAL2_c01180"/>
<evidence type="ECO:0000313" key="2">
    <source>
        <dbReference type="Proteomes" id="UP000019591"/>
    </source>
</evidence>
<dbReference type="PATRIC" id="fig|1286171.3.peg.85"/>
<dbReference type="EMBL" id="CP007452">
    <property type="protein sequence ID" value="AHM55452.1"/>
    <property type="molecule type" value="Genomic_DNA"/>
</dbReference>
<keyword evidence="2" id="KW-1185">Reference proteome</keyword>
<dbReference type="AlphaFoldDB" id="W8TGX6"/>
<organism evidence="1 2">
    <name type="scientific">Peptoclostridium acidaminophilum DSM 3953</name>
    <dbReference type="NCBI Taxonomy" id="1286171"/>
    <lineage>
        <taxon>Bacteria</taxon>
        <taxon>Bacillati</taxon>
        <taxon>Bacillota</taxon>
        <taxon>Clostridia</taxon>
        <taxon>Peptostreptococcales</taxon>
        <taxon>Peptoclostridiaceae</taxon>
        <taxon>Peptoclostridium</taxon>
    </lineage>
</organism>
<name>W8TGX6_PEPAC</name>
<accession>W8TGX6</accession>
<dbReference type="HOGENOM" id="CLU_3251625_0_0_9"/>
<dbReference type="Proteomes" id="UP000019591">
    <property type="component" value="Chromosome"/>
</dbReference>